<sequence length="222" mass="25171">MKIKKKLEASDILNYLIIDLIQVPPVAVPNDPAILDHVFGNALMIKLFWCYFRVFANALMVVFLTYYYLLLMFRNGFWGIKISFYVGFKLMEASLDSYRFSKMNSFFFPFANIWAGIDGNMVELMSSGQNCVKVVSAIGSISRPFPKEVRNHNLNYQKCQIQQCLCDVVHPWFQEQLIHPALKGTLNILGTCSKVSTVKRVVVTSSVVAVFTITCLGLGLLM</sequence>
<gene>
    <name evidence="2" type="ORF">CTI12_AA360880</name>
</gene>
<accession>A0A2U1MNM1</accession>
<keyword evidence="1" id="KW-1133">Transmembrane helix</keyword>
<evidence type="ECO:0000256" key="1">
    <source>
        <dbReference type="SAM" id="Phobius"/>
    </source>
</evidence>
<keyword evidence="1" id="KW-0472">Membrane</keyword>
<keyword evidence="3" id="KW-1185">Reference proteome</keyword>
<evidence type="ECO:0000313" key="2">
    <source>
        <dbReference type="EMBL" id="PWA62837.1"/>
    </source>
</evidence>
<dbReference type="Proteomes" id="UP000245207">
    <property type="component" value="Unassembled WGS sequence"/>
</dbReference>
<dbReference type="EMBL" id="PKPP01004774">
    <property type="protein sequence ID" value="PWA62837.1"/>
    <property type="molecule type" value="Genomic_DNA"/>
</dbReference>
<dbReference type="AlphaFoldDB" id="A0A2U1MNM1"/>
<name>A0A2U1MNM1_ARTAN</name>
<dbReference type="STRING" id="35608.A0A2U1MNM1"/>
<organism evidence="2 3">
    <name type="scientific">Artemisia annua</name>
    <name type="common">Sweet wormwood</name>
    <dbReference type="NCBI Taxonomy" id="35608"/>
    <lineage>
        <taxon>Eukaryota</taxon>
        <taxon>Viridiplantae</taxon>
        <taxon>Streptophyta</taxon>
        <taxon>Embryophyta</taxon>
        <taxon>Tracheophyta</taxon>
        <taxon>Spermatophyta</taxon>
        <taxon>Magnoliopsida</taxon>
        <taxon>eudicotyledons</taxon>
        <taxon>Gunneridae</taxon>
        <taxon>Pentapetalae</taxon>
        <taxon>asterids</taxon>
        <taxon>campanulids</taxon>
        <taxon>Asterales</taxon>
        <taxon>Asteraceae</taxon>
        <taxon>Asteroideae</taxon>
        <taxon>Anthemideae</taxon>
        <taxon>Artemisiinae</taxon>
        <taxon>Artemisia</taxon>
    </lineage>
</organism>
<feature type="transmembrane region" description="Helical" evidence="1">
    <location>
        <begin position="201"/>
        <end position="221"/>
    </location>
</feature>
<protein>
    <submittedName>
        <fullName evidence="2">NAD-dependent epimerase/dehydratase</fullName>
    </submittedName>
</protein>
<dbReference type="Gene3D" id="3.40.50.720">
    <property type="entry name" value="NAD(P)-binding Rossmann-like Domain"/>
    <property type="match status" value="1"/>
</dbReference>
<reference evidence="2 3" key="1">
    <citation type="journal article" date="2018" name="Mol. Plant">
        <title>The genome of Artemisia annua provides insight into the evolution of Asteraceae family and artemisinin biosynthesis.</title>
        <authorList>
            <person name="Shen Q."/>
            <person name="Zhang L."/>
            <person name="Liao Z."/>
            <person name="Wang S."/>
            <person name="Yan T."/>
            <person name="Shi P."/>
            <person name="Liu M."/>
            <person name="Fu X."/>
            <person name="Pan Q."/>
            <person name="Wang Y."/>
            <person name="Lv Z."/>
            <person name="Lu X."/>
            <person name="Zhang F."/>
            <person name="Jiang W."/>
            <person name="Ma Y."/>
            <person name="Chen M."/>
            <person name="Hao X."/>
            <person name="Li L."/>
            <person name="Tang Y."/>
            <person name="Lv G."/>
            <person name="Zhou Y."/>
            <person name="Sun X."/>
            <person name="Brodelius P.E."/>
            <person name="Rose J.K.C."/>
            <person name="Tang K."/>
        </authorList>
    </citation>
    <scope>NUCLEOTIDE SEQUENCE [LARGE SCALE GENOMIC DNA]</scope>
    <source>
        <strain evidence="3">cv. Huhao1</strain>
        <tissue evidence="2">Leaf</tissue>
    </source>
</reference>
<feature type="transmembrane region" description="Helical" evidence="1">
    <location>
        <begin position="12"/>
        <end position="28"/>
    </location>
</feature>
<keyword evidence="1" id="KW-0812">Transmembrane</keyword>
<comment type="caution">
    <text evidence="2">The sequence shown here is derived from an EMBL/GenBank/DDBJ whole genome shotgun (WGS) entry which is preliminary data.</text>
</comment>
<proteinExistence type="predicted"/>
<feature type="transmembrane region" description="Helical" evidence="1">
    <location>
        <begin position="48"/>
        <end position="71"/>
    </location>
</feature>
<evidence type="ECO:0000313" key="3">
    <source>
        <dbReference type="Proteomes" id="UP000245207"/>
    </source>
</evidence>